<protein>
    <submittedName>
        <fullName evidence="2">Uncharacterized protein</fullName>
    </submittedName>
</protein>
<sequence length="184" mass="21451">MSTQNSKSKTIGSRIKDIFVTLVGLFVLSIIGLKYYSVYQFNKQNPDLYTPRPVKGEKPSKEELIRLMNDITNNLNQQSSSYYRNEGVYEGFILLSKTYTNPSEQTLNQLESNIAQQNIWTKINSEQTNAQVFCHEQIMLKKHYNRNEIEKNLHISIRWDNTGECRDLHYNPDSNLAKRLLQSP</sequence>
<name>A0A379LLG5_9GAMM</name>
<dbReference type="AlphaFoldDB" id="A0A379LLG5"/>
<evidence type="ECO:0000313" key="2">
    <source>
        <dbReference type="EMBL" id="SUD91388.1"/>
    </source>
</evidence>
<evidence type="ECO:0000313" key="3">
    <source>
        <dbReference type="Proteomes" id="UP000254123"/>
    </source>
</evidence>
<proteinExistence type="predicted"/>
<dbReference type="RefSeq" id="WP_028859394.1">
    <property type="nucleotide sequence ID" value="NZ_CAJHAQ010000001.1"/>
</dbReference>
<evidence type="ECO:0000256" key="1">
    <source>
        <dbReference type="SAM" id="Phobius"/>
    </source>
</evidence>
<keyword evidence="3" id="KW-1185">Reference proteome</keyword>
<dbReference type="STRING" id="1123034.GCA_000685805_01911"/>
<organism evidence="2 3">
    <name type="scientific">Psychrobacter phenylpyruvicus</name>
    <dbReference type="NCBI Taxonomy" id="29432"/>
    <lineage>
        <taxon>Bacteria</taxon>
        <taxon>Pseudomonadati</taxon>
        <taxon>Pseudomonadota</taxon>
        <taxon>Gammaproteobacteria</taxon>
        <taxon>Moraxellales</taxon>
        <taxon>Moraxellaceae</taxon>
        <taxon>Psychrobacter</taxon>
    </lineage>
</organism>
<feature type="transmembrane region" description="Helical" evidence="1">
    <location>
        <begin position="18"/>
        <end position="36"/>
    </location>
</feature>
<gene>
    <name evidence="2" type="ORF">NCTC10526_01749</name>
</gene>
<reference evidence="2 3" key="1">
    <citation type="submission" date="2018-06" db="EMBL/GenBank/DDBJ databases">
        <authorList>
            <consortium name="Pathogen Informatics"/>
            <person name="Doyle S."/>
        </authorList>
    </citation>
    <scope>NUCLEOTIDE SEQUENCE [LARGE SCALE GENOMIC DNA]</scope>
    <source>
        <strain evidence="2 3">NCTC10526</strain>
    </source>
</reference>
<dbReference type="Proteomes" id="UP000254123">
    <property type="component" value="Unassembled WGS sequence"/>
</dbReference>
<dbReference type="EMBL" id="UGVC01000001">
    <property type="protein sequence ID" value="SUD91388.1"/>
    <property type="molecule type" value="Genomic_DNA"/>
</dbReference>
<accession>A0A379LLG5</accession>
<keyword evidence="1" id="KW-0812">Transmembrane</keyword>
<keyword evidence="1" id="KW-1133">Transmembrane helix</keyword>
<keyword evidence="1" id="KW-0472">Membrane</keyword>